<evidence type="ECO:0000256" key="5">
    <source>
        <dbReference type="ARBA" id="ARBA00023098"/>
    </source>
</evidence>
<dbReference type="PANTHER" id="PTHR11005">
    <property type="entry name" value="LYSOSOMAL ACID LIPASE-RELATED"/>
    <property type="match status" value="1"/>
</dbReference>
<feature type="active site" description="Charge relay system" evidence="8">
    <location>
        <position position="378"/>
    </location>
</feature>
<dbReference type="InterPro" id="IPR000073">
    <property type="entry name" value="AB_hydrolase_1"/>
</dbReference>
<keyword evidence="4 7" id="KW-0442">Lipid degradation</keyword>
<gene>
    <name evidence="11" type="ORF">OBRU01_16064</name>
</gene>
<dbReference type="Gene3D" id="3.40.50.1820">
    <property type="entry name" value="alpha/beta hydrolase"/>
    <property type="match status" value="1"/>
</dbReference>
<evidence type="ECO:0000259" key="10">
    <source>
        <dbReference type="Pfam" id="PF00561"/>
    </source>
</evidence>
<feature type="active site" description="Nucleophile" evidence="8">
    <location>
        <position position="171"/>
    </location>
</feature>
<evidence type="ECO:0000256" key="9">
    <source>
        <dbReference type="SAM" id="SignalP"/>
    </source>
</evidence>
<protein>
    <recommendedName>
        <fullName evidence="7">Lipase</fullName>
    </recommendedName>
</protein>
<comment type="similarity">
    <text evidence="1 7">Belongs to the AB hydrolase superfamily. Lipase family.</text>
</comment>
<dbReference type="AlphaFoldDB" id="A0A0L7L3I1"/>
<feature type="active site" description="Charge relay system" evidence="8">
    <location>
        <position position="346"/>
    </location>
</feature>
<feature type="chain" id="PRO_5005573104" description="Lipase" evidence="9">
    <location>
        <begin position="24"/>
        <end position="409"/>
    </location>
</feature>
<dbReference type="Proteomes" id="UP000037510">
    <property type="component" value="Unassembled WGS sequence"/>
</dbReference>
<evidence type="ECO:0000256" key="1">
    <source>
        <dbReference type="ARBA" id="ARBA00010701"/>
    </source>
</evidence>
<dbReference type="InterPro" id="IPR025483">
    <property type="entry name" value="Lipase_euk"/>
</dbReference>
<dbReference type="Pfam" id="PF00561">
    <property type="entry name" value="Abhydrolase_1"/>
    <property type="match status" value="1"/>
</dbReference>
<proteinExistence type="inferred from homology"/>
<keyword evidence="3 7" id="KW-0378">Hydrolase</keyword>
<dbReference type="SUPFAM" id="SSF53474">
    <property type="entry name" value="alpha/beta-Hydrolases"/>
    <property type="match status" value="1"/>
</dbReference>
<keyword evidence="2 9" id="KW-0732">Signal</keyword>
<evidence type="ECO:0000256" key="7">
    <source>
        <dbReference type="PIRNR" id="PIRNR000862"/>
    </source>
</evidence>
<dbReference type="InterPro" id="IPR029058">
    <property type="entry name" value="AB_hydrolase_fold"/>
</dbReference>
<evidence type="ECO:0000256" key="4">
    <source>
        <dbReference type="ARBA" id="ARBA00022963"/>
    </source>
</evidence>
<keyword evidence="12" id="KW-1185">Reference proteome</keyword>
<name>A0A0L7L3I1_OPEBR</name>
<feature type="signal peptide" evidence="9">
    <location>
        <begin position="1"/>
        <end position="23"/>
    </location>
</feature>
<sequence>MNLQNVNFIQSVILVFCFGYVQNKRKTKEIDTITDPNSDINLNSLQLISKYGNVPQRHTVITEDGYIVNVLRIPNKGPPVLFVHGIGDSSDSWLVTGPSSSLAYQLSSLGFDIWLYNSRGNKYSKGHVKNLPDKQYWDFGYEEMGYQDLPAVIDYITSITNKSKIYYIGYSQGTTLFLIMCSLRPEYNDRIRQAVLLAPVAWLSNTKHPYLGWFANNHKLIKSVLDSLGFYNIFENNFLQKIIHSKICRNDVPEKVFCELEYALSYGLRNLTNLNTDRLQVISTHIPAGVSTKTFIHFFQIYLSKRFQRYDLGAKRNNLVYSSAQPPEFPISSITAPVNLFVSDSDWFSTVEDVKTLRELMPNIVSYVEFNKSLDFTHLEFVYGERAKSLVNDPAINIILRDLYSNSIK</sequence>
<dbReference type="PIRSF" id="PIRSF000862">
    <property type="entry name" value="Steryl_ester_lip"/>
    <property type="match status" value="1"/>
</dbReference>
<dbReference type="FunFam" id="3.40.50.1820:FF:000057">
    <property type="entry name" value="Lipase"/>
    <property type="match status" value="1"/>
</dbReference>
<keyword evidence="6" id="KW-0325">Glycoprotein</keyword>
<evidence type="ECO:0000256" key="8">
    <source>
        <dbReference type="PIRSR" id="PIRSR000862-1"/>
    </source>
</evidence>
<feature type="domain" description="AB hydrolase-1" evidence="10">
    <location>
        <begin position="78"/>
        <end position="380"/>
    </location>
</feature>
<dbReference type="EMBL" id="JTDY01003196">
    <property type="protein sequence ID" value="KOB69975.1"/>
    <property type="molecule type" value="Genomic_DNA"/>
</dbReference>
<keyword evidence="5" id="KW-0443">Lipid metabolism</keyword>
<evidence type="ECO:0000256" key="2">
    <source>
        <dbReference type="ARBA" id="ARBA00022729"/>
    </source>
</evidence>
<dbReference type="GO" id="GO:0016788">
    <property type="term" value="F:hydrolase activity, acting on ester bonds"/>
    <property type="evidence" value="ECO:0007669"/>
    <property type="project" value="InterPro"/>
</dbReference>
<accession>A0A0L7L3I1</accession>
<dbReference type="STRING" id="104452.A0A0L7L3I1"/>
<dbReference type="GO" id="GO:0016042">
    <property type="term" value="P:lipid catabolic process"/>
    <property type="evidence" value="ECO:0007669"/>
    <property type="project" value="UniProtKB-KW"/>
</dbReference>
<reference evidence="11 12" key="1">
    <citation type="journal article" date="2015" name="Genome Biol. Evol.">
        <title>The genome of winter moth (Operophtera brumata) provides a genomic perspective on sexual dimorphism and phenology.</title>
        <authorList>
            <person name="Derks M.F."/>
            <person name="Smit S."/>
            <person name="Salis L."/>
            <person name="Schijlen E."/>
            <person name="Bossers A."/>
            <person name="Mateman C."/>
            <person name="Pijl A.S."/>
            <person name="de Ridder D."/>
            <person name="Groenen M.A."/>
            <person name="Visser M.E."/>
            <person name="Megens H.J."/>
        </authorList>
    </citation>
    <scope>NUCLEOTIDE SEQUENCE [LARGE SCALE GENOMIC DNA]</scope>
    <source>
        <strain evidence="11">WM2013NL</strain>
        <tissue evidence="11">Head and thorax</tissue>
    </source>
</reference>
<organism evidence="11 12">
    <name type="scientific">Operophtera brumata</name>
    <name type="common">Winter moth</name>
    <name type="synonym">Phalaena brumata</name>
    <dbReference type="NCBI Taxonomy" id="104452"/>
    <lineage>
        <taxon>Eukaryota</taxon>
        <taxon>Metazoa</taxon>
        <taxon>Ecdysozoa</taxon>
        <taxon>Arthropoda</taxon>
        <taxon>Hexapoda</taxon>
        <taxon>Insecta</taxon>
        <taxon>Pterygota</taxon>
        <taxon>Neoptera</taxon>
        <taxon>Endopterygota</taxon>
        <taxon>Lepidoptera</taxon>
        <taxon>Glossata</taxon>
        <taxon>Ditrysia</taxon>
        <taxon>Geometroidea</taxon>
        <taxon>Geometridae</taxon>
        <taxon>Larentiinae</taxon>
        <taxon>Operophtera</taxon>
    </lineage>
</organism>
<evidence type="ECO:0000313" key="11">
    <source>
        <dbReference type="EMBL" id="KOB69975.1"/>
    </source>
</evidence>
<evidence type="ECO:0000256" key="3">
    <source>
        <dbReference type="ARBA" id="ARBA00022801"/>
    </source>
</evidence>
<evidence type="ECO:0000313" key="12">
    <source>
        <dbReference type="Proteomes" id="UP000037510"/>
    </source>
</evidence>
<comment type="caution">
    <text evidence="11">The sequence shown here is derived from an EMBL/GenBank/DDBJ whole genome shotgun (WGS) entry which is preliminary data.</text>
</comment>
<evidence type="ECO:0000256" key="6">
    <source>
        <dbReference type="ARBA" id="ARBA00023180"/>
    </source>
</evidence>